<keyword evidence="1" id="KW-0732">Signal</keyword>
<evidence type="ECO:0000313" key="3">
    <source>
        <dbReference type="EMBL" id="PYE20861.1"/>
    </source>
</evidence>
<dbReference type="InterPro" id="IPR029062">
    <property type="entry name" value="Class_I_gatase-like"/>
</dbReference>
<dbReference type="GO" id="GO:0016740">
    <property type="term" value="F:transferase activity"/>
    <property type="evidence" value="ECO:0007669"/>
    <property type="project" value="UniProtKB-KW"/>
</dbReference>
<dbReference type="EMBL" id="QJSP01000001">
    <property type="protein sequence ID" value="PYE20861.1"/>
    <property type="molecule type" value="Genomic_DNA"/>
</dbReference>
<dbReference type="PROSITE" id="PS51257">
    <property type="entry name" value="PROKAR_LIPOPROTEIN"/>
    <property type="match status" value="1"/>
</dbReference>
<evidence type="ECO:0000259" key="2">
    <source>
        <dbReference type="Pfam" id="PF09825"/>
    </source>
</evidence>
<dbReference type="AlphaFoldDB" id="A0A318RT10"/>
<gene>
    <name evidence="3" type="ORF">DFR67_101252</name>
</gene>
<sequence>MRALVATALAALVMVMGCAPATSAPDPQLPLALIYNGPQGCDDCAPSIATLLRNAPQPFRTKYVGPGTGTPLTAATLATASLYVQPGGGQDLESSWDDLKGVAGDLRAWISGGGSYLGVCFGGYLAGADPGFDLLPAAVGGYTDTAGATVHNDRDTVVDVTYRGQKRHMYFQDGPAFTVKPNSNAEVLATYPNGIAAVMVAPYGKGKVGVSGPHPEADQSWYDEADLENPDGVRTDIAYELIEKTTGR</sequence>
<dbReference type="Gene3D" id="3.40.50.880">
    <property type="match status" value="1"/>
</dbReference>
<dbReference type="SUPFAM" id="SSF52317">
    <property type="entry name" value="Class I glutamine amidotransferase-like"/>
    <property type="match status" value="1"/>
</dbReference>
<accession>A0A318RT10</accession>
<organism evidence="3 4">
    <name type="scientific">Williamsia limnetica</name>
    <dbReference type="NCBI Taxonomy" id="882452"/>
    <lineage>
        <taxon>Bacteria</taxon>
        <taxon>Bacillati</taxon>
        <taxon>Actinomycetota</taxon>
        <taxon>Actinomycetes</taxon>
        <taxon>Mycobacteriales</taxon>
        <taxon>Nocardiaceae</taxon>
        <taxon>Williamsia</taxon>
    </lineage>
</organism>
<dbReference type="RefSeq" id="WP_245937645.1">
    <property type="nucleotide sequence ID" value="NZ_QJSP01000001.1"/>
</dbReference>
<keyword evidence="4" id="KW-1185">Reference proteome</keyword>
<proteinExistence type="predicted"/>
<name>A0A318RT10_WILLI</name>
<feature type="signal peptide" evidence="1">
    <location>
        <begin position="1"/>
        <end position="24"/>
    </location>
</feature>
<protein>
    <submittedName>
        <fullName evidence="3">Glutamine amidotransferase-like uncharacterized protein</fullName>
    </submittedName>
</protein>
<comment type="caution">
    <text evidence="3">The sequence shown here is derived from an EMBL/GenBank/DDBJ whole genome shotgun (WGS) entry which is preliminary data.</text>
</comment>
<feature type="chain" id="PRO_5039310518" evidence="1">
    <location>
        <begin position="25"/>
        <end position="248"/>
    </location>
</feature>
<dbReference type="Pfam" id="PF09825">
    <property type="entry name" value="BPL_N"/>
    <property type="match status" value="1"/>
</dbReference>
<evidence type="ECO:0000256" key="1">
    <source>
        <dbReference type="SAM" id="SignalP"/>
    </source>
</evidence>
<evidence type="ECO:0000313" key="4">
    <source>
        <dbReference type="Proteomes" id="UP000247591"/>
    </source>
</evidence>
<dbReference type="Proteomes" id="UP000247591">
    <property type="component" value="Unassembled WGS sequence"/>
</dbReference>
<dbReference type="InterPro" id="IPR019197">
    <property type="entry name" value="Biotin-prot_ligase_N"/>
</dbReference>
<reference evidence="3 4" key="1">
    <citation type="submission" date="2018-06" db="EMBL/GenBank/DDBJ databases">
        <title>Genomic Encyclopedia of Type Strains, Phase IV (KMG-IV): sequencing the most valuable type-strain genomes for metagenomic binning, comparative biology and taxonomic classification.</title>
        <authorList>
            <person name="Goeker M."/>
        </authorList>
    </citation>
    <scope>NUCLEOTIDE SEQUENCE [LARGE SCALE GENOMIC DNA]</scope>
    <source>
        <strain evidence="3 4">DSM 45521</strain>
    </source>
</reference>
<keyword evidence="3" id="KW-0808">Transferase</keyword>
<feature type="domain" description="Biotin-protein ligase N-terminal" evidence="2">
    <location>
        <begin position="78"/>
        <end position="132"/>
    </location>
</feature>
<keyword evidence="3" id="KW-0315">Glutamine amidotransferase</keyword>